<organism evidence="2 3">
    <name type="scientific">Biomphalaria glabrata</name>
    <name type="common">Bloodfluke planorb</name>
    <name type="synonym">Freshwater snail</name>
    <dbReference type="NCBI Taxonomy" id="6526"/>
    <lineage>
        <taxon>Eukaryota</taxon>
        <taxon>Metazoa</taxon>
        <taxon>Spiralia</taxon>
        <taxon>Lophotrochozoa</taxon>
        <taxon>Mollusca</taxon>
        <taxon>Gastropoda</taxon>
        <taxon>Heterobranchia</taxon>
        <taxon>Euthyneura</taxon>
        <taxon>Panpulmonata</taxon>
        <taxon>Hygrophila</taxon>
        <taxon>Lymnaeoidea</taxon>
        <taxon>Planorbidae</taxon>
        <taxon>Biomphalaria</taxon>
    </lineage>
</organism>
<gene>
    <name evidence="2" type="primary">106065840</name>
</gene>
<reference evidence="2" key="3">
    <citation type="submission" date="2020-05" db="UniProtKB">
        <authorList>
            <consortium name="EnsemblMetazoa"/>
        </authorList>
    </citation>
    <scope>IDENTIFICATION</scope>
    <source>
        <strain evidence="2">BB02</strain>
    </source>
</reference>
<feature type="compositionally biased region" description="Basic and acidic residues" evidence="1">
    <location>
        <begin position="114"/>
        <end position="128"/>
    </location>
</feature>
<reference evidence="2" key="1">
    <citation type="journal article" date="2004" name="J. Parasitol.">
        <title>The mitochondrial genome of Biomphalaria glabrata (Gastropoda: Basommatophora), intermediate host of Schistosoma mansoni.</title>
        <authorList>
            <person name="DeJong R.J."/>
            <person name="Emery A.M."/>
            <person name="Adema C.M."/>
        </authorList>
    </citation>
    <scope>NUCLEOTIDE SEQUENCE</scope>
    <source>
        <strain evidence="2">BB02</strain>
    </source>
</reference>
<dbReference type="KEGG" id="bgt:106065840"/>
<dbReference type="OrthoDB" id="2408655at2759"/>
<dbReference type="VEuPathDB" id="VectorBase:BGLAX_026670"/>
<dbReference type="EnsemblMetazoa" id="BGLB024294-RA">
    <property type="protein sequence ID" value="BGLB024294-PA"/>
    <property type="gene ID" value="BGLB024294"/>
</dbReference>
<dbReference type="EnsemblMetazoa" id="BGLB024294-RE">
    <property type="protein sequence ID" value="BGLB024294-PE"/>
    <property type="gene ID" value="BGLB024294"/>
</dbReference>
<feature type="region of interest" description="Disordered" evidence="1">
    <location>
        <begin position="189"/>
        <end position="231"/>
    </location>
</feature>
<name>A0A2C9KW85_BIOGL</name>
<reference evidence="2" key="2">
    <citation type="submission" date="2013-03" db="EMBL/GenBank/DDBJ databases">
        <title>Sequence assembly of the Biomphalaria glabrata genome version 4.3.</title>
        <authorList>
            <person name="Warren W."/>
            <person name="Wilson R.K."/>
            <person name="Hillier L.W."/>
            <person name="Minx P."/>
        </authorList>
    </citation>
    <scope>NUCLEOTIDE SEQUENCE</scope>
    <source>
        <strain evidence="2">BB02</strain>
    </source>
</reference>
<protein>
    <submittedName>
        <fullName evidence="2">Uncharacterized protein</fullName>
    </submittedName>
</protein>
<dbReference type="GO" id="GO:0006368">
    <property type="term" value="P:transcription elongation by RNA polymerase II"/>
    <property type="evidence" value="ECO:0007669"/>
    <property type="project" value="InterPro"/>
</dbReference>
<dbReference type="Pfam" id="PF15328">
    <property type="entry name" value="GCOM2"/>
    <property type="match status" value="1"/>
</dbReference>
<accession>A0A2C9KW85</accession>
<evidence type="ECO:0000256" key="1">
    <source>
        <dbReference type="SAM" id="MobiDB-lite"/>
    </source>
</evidence>
<dbReference type="GO" id="GO:0035556">
    <property type="term" value="P:intracellular signal transduction"/>
    <property type="evidence" value="ECO:0007669"/>
    <property type="project" value="TreeGrafter"/>
</dbReference>
<dbReference type="Proteomes" id="UP000076420">
    <property type="component" value="Unassembled WGS sequence"/>
</dbReference>
<feature type="compositionally biased region" description="Acidic residues" evidence="1">
    <location>
        <begin position="298"/>
        <end position="310"/>
    </location>
</feature>
<dbReference type="GO" id="GO:0003711">
    <property type="term" value="F:transcription elongation factor activity"/>
    <property type="evidence" value="ECO:0007669"/>
    <property type="project" value="InterPro"/>
</dbReference>
<evidence type="ECO:0000313" key="2">
    <source>
        <dbReference type="EnsemblMetazoa" id="BGLB024294-PD"/>
    </source>
</evidence>
<dbReference type="GO" id="GO:0005634">
    <property type="term" value="C:nucleus"/>
    <property type="evidence" value="ECO:0007669"/>
    <property type="project" value="InterPro"/>
</dbReference>
<dbReference type="STRING" id="6526.A0A2C9KW85"/>
<dbReference type="PRINTS" id="PR02085">
    <property type="entry name" value="POLR2GRINL1"/>
</dbReference>
<dbReference type="VEuPathDB" id="VectorBase:BGLB024294"/>
<dbReference type="EnsemblMetazoa" id="BGLB024294-RF">
    <property type="protein sequence ID" value="BGLB024294-PF"/>
    <property type="gene ID" value="BGLB024294"/>
</dbReference>
<dbReference type="PANTHER" id="PTHR23171:SF13">
    <property type="entry name" value="DNA-DIRECTED RNA POLYMERASE II SUBUNIT GRINL1A"/>
    <property type="match status" value="1"/>
</dbReference>
<dbReference type="EnsemblMetazoa" id="BGLB024294-RB">
    <property type="protein sequence ID" value="BGLB024294-PB"/>
    <property type="gene ID" value="BGLB024294"/>
</dbReference>
<evidence type="ECO:0000313" key="3">
    <source>
        <dbReference type="Proteomes" id="UP000076420"/>
    </source>
</evidence>
<sequence length="310" mass="36054">MNLTPDRQGYLGDIMTKSIPQLLELLDRQKLLLSKRKFIESLPDKGEKTKKFAEYIQELINLKQKNSMPEQKKDVPVFSRVVQTSLVENLKVEGHPESSSLNSLSYNFVKNTGRKNDDESLKNSKQLDEENPSILKNEHNWDKSISEAMNLADSLEKMSIDNYGDGKCKETVSHFNSYERIMSRLHEERPIKPKFLPNRSLKHTDIPKSQDHKIERSKPQREEESAVRPPPHKFQETKLISIEESVELIELQRAKNEKIAAEWAARKLSEQLVPKMSTYLPTHIDIEYRHTGIREEEKDSDDEESQDEND</sequence>
<feature type="region of interest" description="Disordered" evidence="1">
    <location>
        <begin position="113"/>
        <end position="138"/>
    </location>
</feature>
<dbReference type="EnsemblMetazoa" id="BGLB024294-RC">
    <property type="protein sequence ID" value="BGLB024294-PC"/>
    <property type="gene ID" value="BGLB024294"/>
</dbReference>
<feature type="compositionally biased region" description="Basic and acidic residues" evidence="1">
    <location>
        <begin position="202"/>
        <end position="226"/>
    </location>
</feature>
<dbReference type="InterPro" id="IPR051375">
    <property type="entry name" value="Tuftelin_GRINL1A/MYZAP/CCD68"/>
</dbReference>
<feature type="region of interest" description="Disordered" evidence="1">
    <location>
        <begin position="288"/>
        <end position="310"/>
    </location>
</feature>
<dbReference type="AlphaFoldDB" id="A0A2C9KW85"/>
<feature type="compositionally biased region" description="Basic and acidic residues" evidence="1">
    <location>
        <begin position="288"/>
        <end position="297"/>
    </location>
</feature>
<dbReference type="PANTHER" id="PTHR23171">
    <property type="entry name" value="GDOWN1"/>
    <property type="match status" value="1"/>
</dbReference>
<dbReference type="EnsemblMetazoa" id="BGLB024294-RD">
    <property type="protein sequence ID" value="BGLB024294-PD"/>
    <property type="gene ID" value="BGLB024294"/>
</dbReference>
<dbReference type="InterPro" id="IPR026213">
    <property type="entry name" value="GRINL1"/>
</dbReference>
<proteinExistence type="predicted"/>